<dbReference type="Gene3D" id="1.10.10.10">
    <property type="entry name" value="Winged helix-like DNA-binding domain superfamily/Winged helix DNA-binding domain"/>
    <property type="match status" value="1"/>
</dbReference>
<sequence length="243" mass="25818">MTDLERLNAVLRAIVAESGADGPQRIGAACLEYLPVSGAAITLMTGGGAHETVFASDLVMNQLDSLQFNLGEGPCVEAFTQHKPVLVTNLAATDGRWPMFTNAVRDIPIGGLYVFPLQLGAIALGVLDLYRTEAGELIGADLTGALRVADAALWSLLGLRVGETLETAAGWGSADSDGWLTGAPLHRTEVYQATGMIIGQLGVSAQMALAKLRSVAFAQNRLLDEVARDVVARRLRFDDEELR</sequence>
<comment type="caution">
    <text evidence="4">The sequence shown here is derived from an EMBL/GenBank/DDBJ whole genome shotgun (WGS) entry which is preliminary data.</text>
</comment>
<dbReference type="SMART" id="SM01012">
    <property type="entry name" value="ANTAR"/>
    <property type="match status" value="1"/>
</dbReference>
<evidence type="ECO:0000313" key="5">
    <source>
        <dbReference type="Proteomes" id="UP000545493"/>
    </source>
</evidence>
<dbReference type="Proteomes" id="UP000545493">
    <property type="component" value="Unassembled WGS sequence"/>
</dbReference>
<feature type="domain" description="ANTAR" evidence="3">
    <location>
        <begin position="176"/>
        <end position="231"/>
    </location>
</feature>
<evidence type="ECO:0000259" key="3">
    <source>
        <dbReference type="SMART" id="SM01012"/>
    </source>
</evidence>
<keyword evidence="2" id="KW-0804">Transcription</keyword>
<dbReference type="EMBL" id="JAAOYM010000001">
    <property type="protein sequence ID" value="NIJ13810.1"/>
    <property type="molecule type" value="Genomic_DNA"/>
</dbReference>
<evidence type="ECO:0000256" key="2">
    <source>
        <dbReference type="ARBA" id="ARBA00023163"/>
    </source>
</evidence>
<evidence type="ECO:0000256" key="1">
    <source>
        <dbReference type="ARBA" id="ARBA00023015"/>
    </source>
</evidence>
<dbReference type="AlphaFoldDB" id="A0A7X5ZSY1"/>
<protein>
    <recommendedName>
        <fullName evidence="3">ANTAR domain-containing protein</fullName>
    </recommendedName>
</protein>
<organism evidence="4 5">
    <name type="scientific">Saccharomonospora amisosensis</name>
    <dbReference type="NCBI Taxonomy" id="1128677"/>
    <lineage>
        <taxon>Bacteria</taxon>
        <taxon>Bacillati</taxon>
        <taxon>Actinomycetota</taxon>
        <taxon>Actinomycetes</taxon>
        <taxon>Pseudonocardiales</taxon>
        <taxon>Pseudonocardiaceae</taxon>
        <taxon>Saccharomonospora</taxon>
    </lineage>
</organism>
<dbReference type="RefSeq" id="WP_167173884.1">
    <property type="nucleotide sequence ID" value="NZ_JAAOYM010000001.1"/>
</dbReference>
<name>A0A7X5ZSY1_9PSEU</name>
<evidence type="ECO:0000313" key="4">
    <source>
        <dbReference type="EMBL" id="NIJ13810.1"/>
    </source>
</evidence>
<accession>A0A7X5ZSY1</accession>
<reference evidence="4 5" key="1">
    <citation type="submission" date="2020-03" db="EMBL/GenBank/DDBJ databases">
        <title>Sequencing the genomes of 1000 actinobacteria strains.</title>
        <authorList>
            <person name="Klenk H.-P."/>
        </authorList>
    </citation>
    <scope>NUCLEOTIDE SEQUENCE [LARGE SCALE GENOMIC DNA]</scope>
    <source>
        <strain evidence="4 5">DSM 45685</strain>
    </source>
</reference>
<proteinExistence type="predicted"/>
<dbReference type="InterPro" id="IPR005561">
    <property type="entry name" value="ANTAR"/>
</dbReference>
<dbReference type="InterPro" id="IPR036388">
    <property type="entry name" value="WH-like_DNA-bd_sf"/>
</dbReference>
<gene>
    <name evidence="4" type="ORF">FHU38_004154</name>
</gene>
<dbReference type="SUPFAM" id="SSF55781">
    <property type="entry name" value="GAF domain-like"/>
    <property type="match status" value="1"/>
</dbReference>
<keyword evidence="1" id="KW-0805">Transcription regulation</keyword>
<dbReference type="InterPro" id="IPR029016">
    <property type="entry name" value="GAF-like_dom_sf"/>
</dbReference>
<keyword evidence="5" id="KW-1185">Reference proteome</keyword>
<dbReference type="Pfam" id="PF03861">
    <property type="entry name" value="ANTAR"/>
    <property type="match status" value="1"/>
</dbReference>
<dbReference type="Gene3D" id="3.30.450.40">
    <property type="match status" value="1"/>
</dbReference>
<dbReference type="GO" id="GO:0003723">
    <property type="term" value="F:RNA binding"/>
    <property type="evidence" value="ECO:0007669"/>
    <property type="project" value="InterPro"/>
</dbReference>